<dbReference type="PATRIC" id="fig|546269.5.peg.860"/>
<dbReference type="InterPro" id="IPR047324">
    <property type="entry name" value="LbH_gamma_CA-like"/>
</dbReference>
<dbReference type="KEGG" id="faa:HMPREF0389_01479"/>
<dbReference type="PANTHER" id="PTHR13061">
    <property type="entry name" value="DYNACTIN SUBUNIT P25"/>
    <property type="match status" value="1"/>
</dbReference>
<keyword evidence="2" id="KW-1185">Reference proteome</keyword>
<organism evidence="1 2">
    <name type="scientific">Filifactor alocis (strain ATCC 35896 / CCUG 47790 / D40 B5)</name>
    <name type="common">Fusobacterium alocis</name>
    <dbReference type="NCBI Taxonomy" id="546269"/>
    <lineage>
        <taxon>Bacteria</taxon>
        <taxon>Bacillati</taxon>
        <taxon>Bacillota</taxon>
        <taxon>Clostridia</taxon>
        <taxon>Peptostreptococcales</taxon>
        <taxon>Filifactoraceae</taxon>
        <taxon>Filifactor</taxon>
    </lineage>
</organism>
<accession>D6GTP0</accession>
<dbReference type="InterPro" id="IPR050484">
    <property type="entry name" value="Transf_Hexapept/Carb_Anhydrase"/>
</dbReference>
<dbReference type="EMBL" id="CP002390">
    <property type="protein sequence ID" value="EFE27847.1"/>
    <property type="molecule type" value="Genomic_DNA"/>
</dbReference>
<proteinExistence type="predicted"/>
<reference evidence="2" key="1">
    <citation type="submission" date="2010-12" db="EMBL/GenBank/DDBJ databases">
        <title>The genome sequence of Filifactor alocis strain ATCC 35896.</title>
        <authorList>
            <consortium name="The Broad Institute Genome Sequencing Platform"/>
            <person name="Ward D."/>
            <person name="Earl A."/>
            <person name="Feldgarden M."/>
            <person name="Young S.K."/>
            <person name="Gargeya S."/>
            <person name="Zeng Q."/>
            <person name="Alvarado L."/>
            <person name="Berlin A."/>
            <person name="Bochicchio J."/>
            <person name="Chapman S.B."/>
            <person name="Chen Z."/>
            <person name="Freedman E."/>
            <person name="Gellesch M."/>
            <person name="Goldberg J."/>
            <person name="Griggs A."/>
            <person name="Gujja S."/>
            <person name="Heilman E."/>
            <person name="Heiman D."/>
            <person name="Howarth C."/>
            <person name="Mehta T."/>
            <person name="Neiman D."/>
            <person name="Pearson M."/>
            <person name="Roberts A."/>
            <person name="Saif S."/>
            <person name="Shea T."/>
            <person name="Shenoy N."/>
            <person name="Sisk P."/>
            <person name="Stolte C."/>
            <person name="Sykes S."/>
            <person name="White J."/>
            <person name="Yandava C."/>
            <person name="Izard J."/>
            <person name="Blanton J.M."/>
            <person name="Baranova O.V."/>
            <person name="Tanner A.C."/>
            <person name="Dewhirst F.E."/>
            <person name="Haas B."/>
            <person name="Nusbaum C."/>
            <person name="Birren B."/>
        </authorList>
    </citation>
    <scope>NUCLEOTIDE SEQUENCE [LARGE SCALE GENOMIC DNA]</scope>
    <source>
        <strain evidence="2">ATCC 35896 / D40 B5</strain>
    </source>
</reference>
<dbReference type="InterPro" id="IPR001451">
    <property type="entry name" value="Hexapep"/>
</dbReference>
<dbReference type="SUPFAM" id="SSF51161">
    <property type="entry name" value="Trimeric LpxA-like enzymes"/>
    <property type="match status" value="1"/>
</dbReference>
<dbReference type="STRING" id="546269.HMPREF0389_01479"/>
<dbReference type="GO" id="GO:0016740">
    <property type="term" value="F:transferase activity"/>
    <property type="evidence" value="ECO:0007669"/>
    <property type="project" value="UniProtKB-KW"/>
</dbReference>
<dbReference type="eggNOG" id="COG0663">
    <property type="taxonomic scope" value="Bacteria"/>
</dbReference>
<gene>
    <name evidence="1" type="ordered locus">HMPREF0389_01479</name>
</gene>
<name>D6GTP0_FILAD</name>
<dbReference type="Gene3D" id="2.160.10.10">
    <property type="entry name" value="Hexapeptide repeat proteins"/>
    <property type="match status" value="1"/>
</dbReference>
<dbReference type="OrthoDB" id="9803036at2"/>
<sequence length="167" mass="17765">MIKEYGTFNPDLSQHCFIADSSDVVGNVSIEDNSSVWFHATIRGDLDSITIGSGTCFQEQSVVHTTTGYPVEIGNNVIVGHGAIIHGAKIRDGALIGMGSILMNGAIVGEGSIIGAGSLVTENTIIPPGVVAYGNPCKVIRNVTKDEKKDIEISAKRYVELSKEYIK</sequence>
<dbReference type="Proteomes" id="UP000007468">
    <property type="component" value="Chromosome"/>
</dbReference>
<dbReference type="CDD" id="cd04645">
    <property type="entry name" value="LbH_gamma_CA_like"/>
    <property type="match status" value="1"/>
</dbReference>
<dbReference type="RefSeq" id="WP_014262461.1">
    <property type="nucleotide sequence ID" value="NC_016630.1"/>
</dbReference>
<keyword evidence="1" id="KW-0808">Transferase</keyword>
<evidence type="ECO:0000313" key="2">
    <source>
        <dbReference type="Proteomes" id="UP000007468"/>
    </source>
</evidence>
<evidence type="ECO:0000313" key="1">
    <source>
        <dbReference type="EMBL" id="EFE27847.1"/>
    </source>
</evidence>
<protein>
    <submittedName>
        <fullName evidence="1">Bacterial transferase hexapeptide repeat protein</fullName>
    </submittedName>
</protein>
<dbReference type="PANTHER" id="PTHR13061:SF29">
    <property type="entry name" value="GAMMA CARBONIC ANHYDRASE-LIKE 1, MITOCHONDRIAL-RELATED"/>
    <property type="match status" value="1"/>
</dbReference>
<dbReference type="Pfam" id="PF00132">
    <property type="entry name" value="Hexapep"/>
    <property type="match status" value="1"/>
</dbReference>
<dbReference type="InterPro" id="IPR011004">
    <property type="entry name" value="Trimer_LpxA-like_sf"/>
</dbReference>
<dbReference type="AlphaFoldDB" id="D6GTP0"/>